<name>A0AAT9GJX5_9BACT</name>
<dbReference type="GO" id="GO:0022857">
    <property type="term" value="F:transmembrane transporter activity"/>
    <property type="evidence" value="ECO:0007669"/>
    <property type="project" value="InterPro"/>
</dbReference>
<dbReference type="PANTHER" id="PTHR23517">
    <property type="entry name" value="RESISTANCE PROTEIN MDTM, PUTATIVE-RELATED-RELATED"/>
    <property type="match status" value="1"/>
</dbReference>
<dbReference type="InterPro" id="IPR011701">
    <property type="entry name" value="MFS"/>
</dbReference>
<feature type="transmembrane region" description="Helical" evidence="7">
    <location>
        <begin position="372"/>
        <end position="389"/>
    </location>
</feature>
<dbReference type="Pfam" id="PF07690">
    <property type="entry name" value="MFS_1"/>
    <property type="match status" value="2"/>
</dbReference>
<dbReference type="PANTHER" id="PTHR23517:SF3">
    <property type="entry name" value="INTEGRAL MEMBRANE TRANSPORT PROTEIN"/>
    <property type="match status" value="1"/>
</dbReference>
<keyword evidence="3" id="KW-1003">Cell membrane</keyword>
<evidence type="ECO:0000259" key="8">
    <source>
        <dbReference type="PROSITE" id="PS50850"/>
    </source>
</evidence>
<evidence type="ECO:0000256" key="1">
    <source>
        <dbReference type="ARBA" id="ARBA00004651"/>
    </source>
</evidence>
<feature type="transmembrane region" description="Helical" evidence="7">
    <location>
        <begin position="166"/>
        <end position="187"/>
    </location>
</feature>
<proteinExistence type="predicted"/>
<feature type="transmembrane region" description="Helical" evidence="7">
    <location>
        <begin position="7"/>
        <end position="25"/>
    </location>
</feature>
<dbReference type="GO" id="GO:0005886">
    <property type="term" value="C:plasma membrane"/>
    <property type="evidence" value="ECO:0007669"/>
    <property type="project" value="UniProtKB-SubCell"/>
</dbReference>
<dbReference type="SUPFAM" id="SSF103473">
    <property type="entry name" value="MFS general substrate transporter"/>
    <property type="match status" value="1"/>
</dbReference>
<evidence type="ECO:0000256" key="7">
    <source>
        <dbReference type="SAM" id="Phobius"/>
    </source>
</evidence>
<evidence type="ECO:0000256" key="2">
    <source>
        <dbReference type="ARBA" id="ARBA00022448"/>
    </source>
</evidence>
<evidence type="ECO:0000313" key="9">
    <source>
        <dbReference type="EMBL" id="BFG70977.1"/>
    </source>
</evidence>
<feature type="transmembrane region" description="Helical" evidence="7">
    <location>
        <begin position="309"/>
        <end position="328"/>
    </location>
</feature>
<dbReference type="RefSeq" id="WP_353548615.1">
    <property type="nucleotide sequence ID" value="NZ_AP029612.1"/>
</dbReference>
<feature type="transmembrane region" description="Helical" evidence="7">
    <location>
        <begin position="142"/>
        <end position="160"/>
    </location>
</feature>
<organism evidence="9">
    <name type="scientific">Sediminibacterium sp. KACHI17</name>
    <dbReference type="NCBI Taxonomy" id="1751071"/>
    <lineage>
        <taxon>Bacteria</taxon>
        <taxon>Pseudomonadati</taxon>
        <taxon>Bacteroidota</taxon>
        <taxon>Chitinophagia</taxon>
        <taxon>Chitinophagales</taxon>
        <taxon>Chitinophagaceae</taxon>
        <taxon>Sediminibacterium</taxon>
    </lineage>
</organism>
<feature type="domain" description="Major facilitator superfamily (MFS) profile" evidence="8">
    <location>
        <begin position="1"/>
        <end position="191"/>
    </location>
</feature>
<dbReference type="EMBL" id="AP029612">
    <property type="protein sequence ID" value="BFG70977.1"/>
    <property type="molecule type" value="Genomic_DNA"/>
</dbReference>
<dbReference type="InterPro" id="IPR020846">
    <property type="entry name" value="MFS_dom"/>
</dbReference>
<keyword evidence="2" id="KW-0813">Transport</keyword>
<feature type="transmembrane region" description="Helical" evidence="7">
    <location>
        <begin position="101"/>
        <end position="122"/>
    </location>
</feature>
<dbReference type="CDD" id="cd17325">
    <property type="entry name" value="MFS_MdtG_SLC18_like"/>
    <property type="match status" value="1"/>
</dbReference>
<keyword evidence="6 7" id="KW-0472">Membrane</keyword>
<dbReference type="PROSITE" id="PS50850">
    <property type="entry name" value="MFS"/>
    <property type="match status" value="2"/>
</dbReference>
<feature type="transmembrane region" description="Helical" evidence="7">
    <location>
        <begin position="349"/>
        <end position="366"/>
    </location>
</feature>
<evidence type="ECO:0000256" key="6">
    <source>
        <dbReference type="ARBA" id="ARBA00023136"/>
    </source>
</evidence>
<gene>
    <name evidence="9" type="ORF">KACHI17_18580</name>
</gene>
<evidence type="ECO:0000256" key="3">
    <source>
        <dbReference type="ARBA" id="ARBA00022475"/>
    </source>
</evidence>
<feature type="domain" description="Major facilitator superfamily (MFS) profile" evidence="8">
    <location>
        <begin position="219"/>
        <end position="412"/>
    </location>
</feature>
<reference evidence="9" key="1">
    <citation type="submission" date="2024-02" db="EMBL/GenBank/DDBJ databases">
        <title>Sediminibacterium planktonica sp. nov. and Sediminibacterium longus sp. nov., isolated from surface lake and river water.</title>
        <authorList>
            <person name="Watanabe K."/>
            <person name="Takemine S."/>
            <person name="Ishii Y."/>
            <person name="Ogata Y."/>
            <person name="Shindo C."/>
            <person name="Suda W."/>
        </authorList>
    </citation>
    <scope>NUCLEOTIDE SEQUENCE</scope>
    <source>
        <strain evidence="9">KACHI17</strain>
    </source>
</reference>
<comment type="subcellular location">
    <subcellularLocation>
        <location evidence="1">Cell membrane</location>
        <topology evidence="1">Multi-pass membrane protein</topology>
    </subcellularLocation>
</comment>
<evidence type="ECO:0000256" key="4">
    <source>
        <dbReference type="ARBA" id="ARBA00022692"/>
    </source>
</evidence>
<dbReference type="Gene3D" id="1.20.1250.20">
    <property type="entry name" value="MFS general substrate transporter like domains"/>
    <property type="match status" value="2"/>
</dbReference>
<sequence>MQGLQKNAHQFFLLVLVNAFVGAMIGLERSVLSGLGKEVFDLSEYAVILSFILAFGITKALANLTVAFLSNTLTRKKILIIGWLFALPVPFLLMYASSWKWVILANILLGINQGLAWSSTVIMKIDLVGPKNRGLAMGINEFAGYLSVGLAALLAGNIAATWGYKWYPFLPGVFFVLAGLLVSIFLVKDTTDFVIHETGQSNLQQHPDLWTKVSWQHHNMGTTTLNGLINNMNDAIVWGLLPLLLMQRNFTIEQIAWVAGIYPAVWGLSQLFSGKMGDRFCKKQIISAGMFLQGVAILMFVLFHSFIVTVAASTLLGIGTALVYPNFLTVIAEHLHPSQRAKGLSIFRFWRDSGYVFGAILAGILADRFGLSITLIIISMITILGGVLAETRMCCTLRNFWKSNICSETAVY</sequence>
<keyword evidence="5 7" id="KW-1133">Transmembrane helix</keyword>
<evidence type="ECO:0000256" key="5">
    <source>
        <dbReference type="ARBA" id="ARBA00022989"/>
    </source>
</evidence>
<accession>A0AAT9GJX5</accession>
<dbReference type="AlphaFoldDB" id="A0AAT9GJX5"/>
<feature type="transmembrane region" description="Helical" evidence="7">
    <location>
        <begin position="285"/>
        <end position="303"/>
    </location>
</feature>
<keyword evidence="4 7" id="KW-0812">Transmembrane</keyword>
<feature type="transmembrane region" description="Helical" evidence="7">
    <location>
        <begin position="45"/>
        <end position="66"/>
    </location>
</feature>
<dbReference type="InterPro" id="IPR050171">
    <property type="entry name" value="MFS_Transporters"/>
</dbReference>
<dbReference type="InterPro" id="IPR036259">
    <property type="entry name" value="MFS_trans_sf"/>
</dbReference>
<protein>
    <submittedName>
        <fullName evidence="9">MFS transporter</fullName>
    </submittedName>
</protein>
<feature type="transmembrane region" description="Helical" evidence="7">
    <location>
        <begin position="78"/>
        <end position="95"/>
    </location>
</feature>